<dbReference type="PATRIC" id="fig|1217695.3.peg.614"/>
<evidence type="ECO:0000313" key="1">
    <source>
        <dbReference type="EMBL" id="ENX35938.1"/>
    </source>
</evidence>
<organism evidence="1 2">
    <name type="scientific">Acinetobacter colistiniresistens</name>
    <dbReference type="NCBI Taxonomy" id="280145"/>
    <lineage>
        <taxon>Bacteria</taxon>
        <taxon>Pseudomonadati</taxon>
        <taxon>Pseudomonadota</taxon>
        <taxon>Gammaproteobacteria</taxon>
        <taxon>Moraxellales</taxon>
        <taxon>Moraxellaceae</taxon>
        <taxon>Acinetobacter</taxon>
    </lineage>
</organism>
<dbReference type="Proteomes" id="UP000013009">
    <property type="component" value="Unassembled WGS sequence"/>
</dbReference>
<dbReference type="EMBL" id="APRZ01000007">
    <property type="protein sequence ID" value="ENX35938.1"/>
    <property type="molecule type" value="Genomic_DNA"/>
</dbReference>
<dbReference type="RefSeq" id="WP_005270188.1">
    <property type="nucleotide sequence ID" value="NZ_KB850194.1"/>
</dbReference>
<name>N9PR43_9GAMM</name>
<accession>N9PR43</accession>
<evidence type="ECO:0000313" key="2">
    <source>
        <dbReference type="Proteomes" id="UP000013009"/>
    </source>
</evidence>
<keyword evidence="2" id="KW-1185">Reference proteome</keyword>
<sequence>MNSDTQTNVQKLNAAWKEVVTKALGLDSSFKLAQGSLGLQTSDSSGLFSMADAIPPDTDLYDAGSVATFSGGYKMLLQALLAEQGTDLATYLGDNYINWINYRNAYFNANPMSEDSQEAVFKKFANQRLDPQSIPGALSAFQKQAQAPLNLALDAVRKTSNYQQFTSTSGQITTLPIYAPTLDNAKTQLNAGAGPFTIDFDSTETEKTLTQTQIDGAASGFWNIFDGGATANFDKLNTKAASSGFTIQGQINKIATLSVTRGNWYSDNEYKRAINAKNDMSVWDPQSNAGNWGSFFNQPDGSLARRVSQIVLVSDYEFTVTSNATYSDQEYQQIKTSATFGIWPFFSASASATHTTDVQLSSSGKLVTTFKLDKGLFQIWGVTVQDAS</sequence>
<dbReference type="HOGENOM" id="CLU_041666_0_0_6"/>
<dbReference type="OrthoDB" id="1373715at2"/>
<dbReference type="AlphaFoldDB" id="N9PR43"/>
<proteinExistence type="predicted"/>
<gene>
    <name evidence="1" type="ORF">F889_00637</name>
</gene>
<reference evidence="1 2" key="1">
    <citation type="submission" date="2013-02" db="EMBL/GenBank/DDBJ databases">
        <title>The Genome Sequence of Acinetobacter sp. NIPH 1859.</title>
        <authorList>
            <consortium name="The Broad Institute Genome Sequencing Platform"/>
            <consortium name="The Broad Institute Genome Sequencing Center for Infectious Disease"/>
            <person name="Cerqueira G."/>
            <person name="Feldgarden M."/>
            <person name="Courvalin P."/>
            <person name="Perichon B."/>
            <person name="Grillot-Courvalin C."/>
            <person name="Clermont D."/>
            <person name="Rocha E."/>
            <person name="Yoon E.-J."/>
            <person name="Nemec A."/>
            <person name="Walker B."/>
            <person name="Young S.K."/>
            <person name="Zeng Q."/>
            <person name="Gargeya S."/>
            <person name="Fitzgerald M."/>
            <person name="Haas B."/>
            <person name="Abouelleil A."/>
            <person name="Alvarado L."/>
            <person name="Arachchi H.M."/>
            <person name="Berlin A.M."/>
            <person name="Chapman S.B."/>
            <person name="Dewar J."/>
            <person name="Goldberg J."/>
            <person name="Griggs A."/>
            <person name="Gujja S."/>
            <person name="Hansen M."/>
            <person name="Howarth C."/>
            <person name="Imamovic A."/>
            <person name="Larimer J."/>
            <person name="McCowan C."/>
            <person name="Murphy C."/>
            <person name="Neiman D."/>
            <person name="Pearson M."/>
            <person name="Priest M."/>
            <person name="Roberts A."/>
            <person name="Saif S."/>
            <person name="Shea T."/>
            <person name="Sisk P."/>
            <person name="Sykes S."/>
            <person name="Wortman J."/>
            <person name="Nusbaum C."/>
            <person name="Birren B."/>
        </authorList>
    </citation>
    <scope>NUCLEOTIDE SEQUENCE [LARGE SCALE GENOMIC DNA]</scope>
    <source>
        <strain evidence="1 2">NIPH 1859</strain>
    </source>
</reference>
<comment type="caution">
    <text evidence="1">The sequence shown here is derived from an EMBL/GenBank/DDBJ whole genome shotgun (WGS) entry which is preliminary data.</text>
</comment>
<protein>
    <submittedName>
        <fullName evidence="1">Uncharacterized protein</fullName>
    </submittedName>
</protein>